<organism evidence="2">
    <name type="scientific">bioreactor metagenome</name>
    <dbReference type="NCBI Taxonomy" id="1076179"/>
    <lineage>
        <taxon>unclassified sequences</taxon>
        <taxon>metagenomes</taxon>
        <taxon>ecological metagenomes</taxon>
    </lineage>
</organism>
<sequence>MDKKVRIGKQTKYPGNRNHAKGLRNPQQDARMDFYESVDCDDIQCADNSAEQSKKISVIQGKIDVPCNEVNAKNGESPTHSIGFCRIFF</sequence>
<feature type="region of interest" description="Disordered" evidence="1">
    <location>
        <begin position="1"/>
        <end position="28"/>
    </location>
</feature>
<reference evidence="2" key="1">
    <citation type="submission" date="2019-08" db="EMBL/GenBank/DDBJ databases">
        <authorList>
            <person name="Kucharzyk K."/>
            <person name="Murdoch R.W."/>
            <person name="Higgins S."/>
            <person name="Loffler F."/>
        </authorList>
    </citation>
    <scope>NUCLEOTIDE SEQUENCE</scope>
</reference>
<gene>
    <name evidence="2" type="ORF">SDC9_154211</name>
</gene>
<protein>
    <submittedName>
        <fullName evidence="2">Uncharacterized protein</fullName>
    </submittedName>
</protein>
<accession>A0A645F2Y4</accession>
<evidence type="ECO:0000256" key="1">
    <source>
        <dbReference type="SAM" id="MobiDB-lite"/>
    </source>
</evidence>
<proteinExistence type="predicted"/>
<comment type="caution">
    <text evidence="2">The sequence shown here is derived from an EMBL/GenBank/DDBJ whole genome shotgun (WGS) entry which is preliminary data.</text>
</comment>
<name>A0A645F2Y4_9ZZZZ</name>
<dbReference type="AlphaFoldDB" id="A0A645F2Y4"/>
<dbReference type="EMBL" id="VSSQ01052908">
    <property type="protein sequence ID" value="MPN06954.1"/>
    <property type="molecule type" value="Genomic_DNA"/>
</dbReference>
<evidence type="ECO:0000313" key="2">
    <source>
        <dbReference type="EMBL" id="MPN06954.1"/>
    </source>
</evidence>